<reference evidence="1" key="1">
    <citation type="submission" date="2020-05" db="EMBL/GenBank/DDBJ databases">
        <authorList>
            <person name="Chiriac C."/>
            <person name="Salcher M."/>
            <person name="Ghai R."/>
            <person name="Kavagutti S V."/>
        </authorList>
    </citation>
    <scope>NUCLEOTIDE SEQUENCE</scope>
</reference>
<dbReference type="EMBL" id="LR798316">
    <property type="protein sequence ID" value="CAB5223324.1"/>
    <property type="molecule type" value="Genomic_DNA"/>
</dbReference>
<name>A0A6J7X4W7_9CAUD</name>
<evidence type="ECO:0000313" key="1">
    <source>
        <dbReference type="EMBL" id="CAB5223324.1"/>
    </source>
</evidence>
<proteinExistence type="predicted"/>
<accession>A0A6J7X4W7</accession>
<gene>
    <name evidence="1" type="ORF">UFOVP385_29</name>
</gene>
<protein>
    <submittedName>
        <fullName evidence="1">Uncharacterized protein</fullName>
    </submittedName>
</protein>
<sequence length="322" mass="34400">MKKNQNFALPTFTQNTYAGEFAGQYIAAALLSAKTLDNKYVEIHPNVKFKEVIQKLDVSGIVQDASCDFVTSGSVSLSERILEPKELQVNLELCKQEFVDSWMAMQLGFSAFDTIPATFNDYLISYVGGKVAEVTEQNIWAGTNVNGQFAGFQTLLSASVAAGGAGAVLPAKSGSVIISGSITSANVISIFNSVVDTIPDTVYGKEDLLLYVGTGVAKAYQTALGGGAVGANGYNNQLTVGEKPYNFNGIDIVMCPGMSANKIVAAQKSNLFFGTGLLSDYNEVKVLDMSNIDGSQNYRIVMRFTSGVQFGIGQDIVYYGAY</sequence>
<organism evidence="1">
    <name type="scientific">uncultured Caudovirales phage</name>
    <dbReference type="NCBI Taxonomy" id="2100421"/>
    <lineage>
        <taxon>Viruses</taxon>
        <taxon>Duplodnaviria</taxon>
        <taxon>Heunggongvirae</taxon>
        <taxon>Uroviricota</taxon>
        <taxon>Caudoviricetes</taxon>
        <taxon>Peduoviridae</taxon>
        <taxon>Maltschvirus</taxon>
        <taxon>Maltschvirus maltsch</taxon>
    </lineage>
</organism>